<keyword evidence="2" id="KW-1185">Reference proteome</keyword>
<dbReference type="InterPro" id="IPR053350">
    <property type="entry name" value="CV_Inducer"/>
</dbReference>
<gene>
    <name evidence="1" type="ORF">SEVIR_3G138900v2</name>
</gene>
<dbReference type="PANTHER" id="PTHR37210:SF5">
    <property type="match status" value="1"/>
</dbReference>
<dbReference type="Proteomes" id="UP000298652">
    <property type="component" value="Chromosome 3"/>
</dbReference>
<organism evidence="1 2">
    <name type="scientific">Setaria viridis</name>
    <name type="common">Green bristlegrass</name>
    <name type="synonym">Setaria italica subsp. viridis</name>
    <dbReference type="NCBI Taxonomy" id="4556"/>
    <lineage>
        <taxon>Eukaryota</taxon>
        <taxon>Viridiplantae</taxon>
        <taxon>Streptophyta</taxon>
        <taxon>Embryophyta</taxon>
        <taxon>Tracheophyta</taxon>
        <taxon>Spermatophyta</taxon>
        <taxon>Magnoliopsida</taxon>
        <taxon>Liliopsida</taxon>
        <taxon>Poales</taxon>
        <taxon>Poaceae</taxon>
        <taxon>PACMAD clade</taxon>
        <taxon>Panicoideae</taxon>
        <taxon>Panicodae</taxon>
        <taxon>Paniceae</taxon>
        <taxon>Cenchrinae</taxon>
        <taxon>Setaria</taxon>
    </lineage>
</organism>
<dbReference type="AlphaFoldDB" id="A0A4U6VER5"/>
<dbReference type="Gramene" id="TKW25749">
    <property type="protein sequence ID" value="TKW25749"/>
    <property type="gene ID" value="SEVIR_3G138900v2"/>
</dbReference>
<reference evidence="1" key="1">
    <citation type="submission" date="2019-03" db="EMBL/GenBank/DDBJ databases">
        <title>WGS assembly of Setaria viridis.</title>
        <authorList>
            <person name="Huang P."/>
            <person name="Jenkins J."/>
            <person name="Grimwood J."/>
            <person name="Barry K."/>
            <person name="Healey A."/>
            <person name="Mamidi S."/>
            <person name="Sreedasyam A."/>
            <person name="Shu S."/>
            <person name="Feldman M."/>
            <person name="Wu J."/>
            <person name="Yu Y."/>
            <person name="Chen C."/>
            <person name="Johnson J."/>
            <person name="Rokhsar D."/>
            <person name="Baxter I."/>
            <person name="Schmutz J."/>
            <person name="Brutnell T."/>
            <person name="Kellogg E."/>
        </authorList>
    </citation>
    <scope>NUCLEOTIDE SEQUENCE [LARGE SCALE GENOMIC DNA]</scope>
</reference>
<protein>
    <submittedName>
        <fullName evidence="1">Uncharacterized protein</fullName>
    </submittedName>
</protein>
<evidence type="ECO:0000313" key="2">
    <source>
        <dbReference type="Proteomes" id="UP000298652"/>
    </source>
</evidence>
<dbReference type="PANTHER" id="PTHR37210">
    <property type="entry name" value="EXPRESSED PROTEIN"/>
    <property type="match status" value="1"/>
</dbReference>
<dbReference type="OMA" id="WSDKRRC"/>
<evidence type="ECO:0000313" key="1">
    <source>
        <dbReference type="EMBL" id="TKW25749.1"/>
    </source>
</evidence>
<sequence length="188" mass="19340">MESLYITCVALVEPVNRRQYHRRITLRPACPAHGSKSSGARMAATSISCCLGPPAPPKEAANTARRPSSLRRACVAAAACAVMGMAGGGGGGADMVMALARDGAVASRADDVAAAVGAPRWSDRRQCPAWRANSLENVVPENLPRAPARRRFSSVSISAAALAPAPDLVVVPPVLALRPGTGTGCFSL</sequence>
<proteinExistence type="predicted"/>
<accession>A0A4U6VER5</accession>
<name>A0A4U6VER5_SETVI</name>
<dbReference type="EMBL" id="CM016554">
    <property type="protein sequence ID" value="TKW25749.1"/>
    <property type="molecule type" value="Genomic_DNA"/>
</dbReference>